<feature type="domain" description="Ice-binding protein C-terminal" evidence="2">
    <location>
        <begin position="148"/>
        <end position="173"/>
    </location>
</feature>
<reference evidence="3 4" key="1">
    <citation type="submission" date="2019-12" db="EMBL/GenBank/DDBJ databases">
        <title>Genomic-based taxomic classification of the family Erythrobacteraceae.</title>
        <authorList>
            <person name="Xu L."/>
        </authorList>
    </citation>
    <scope>NUCLEOTIDE SEQUENCE [LARGE SCALE GENOMIC DNA]</scope>
    <source>
        <strain evidence="3 4">KCTC 42453</strain>
    </source>
</reference>
<protein>
    <submittedName>
        <fullName evidence="3">PEPxxWA-CTERM sorting domain-containing protein</fullName>
    </submittedName>
</protein>
<gene>
    <name evidence="3" type="ORF">GRI65_09000</name>
</gene>
<dbReference type="EMBL" id="WTYL01000002">
    <property type="protein sequence ID" value="MXP44592.1"/>
    <property type="molecule type" value="Genomic_DNA"/>
</dbReference>
<evidence type="ECO:0000256" key="1">
    <source>
        <dbReference type="SAM" id="SignalP"/>
    </source>
</evidence>
<keyword evidence="1" id="KW-0732">Signal</keyword>
<keyword evidence="4" id="KW-1185">Reference proteome</keyword>
<feature type="signal peptide" evidence="1">
    <location>
        <begin position="1"/>
        <end position="23"/>
    </location>
</feature>
<dbReference type="AlphaFoldDB" id="A0A845B4Y5"/>
<name>A0A845B4Y5_9SPHN</name>
<organism evidence="3 4">
    <name type="scientific">Allopontixanthobacter sediminis</name>
    <dbReference type="NCBI Taxonomy" id="1689985"/>
    <lineage>
        <taxon>Bacteria</taxon>
        <taxon>Pseudomonadati</taxon>
        <taxon>Pseudomonadota</taxon>
        <taxon>Alphaproteobacteria</taxon>
        <taxon>Sphingomonadales</taxon>
        <taxon>Erythrobacteraceae</taxon>
        <taxon>Allopontixanthobacter</taxon>
    </lineage>
</organism>
<sequence length="182" mass="18541">MKSLLLIASALCLSNLAPESAQAATILDNVTCAEVGPGAFSCNQASAVVGVGDEFNISGFFGIDFSSGILSIRALSSGLLGGTVLQFQNLTNPWTSANLLSGSVGNFDSSDVTLTSGILRVDFSNTGTGLVGPFAAGDTFTIGLVQSAVPEPETWALMLLGFGLVGGAMRSRRKKAVSPSFA</sequence>
<feature type="chain" id="PRO_5032629539" evidence="1">
    <location>
        <begin position="24"/>
        <end position="182"/>
    </location>
</feature>
<proteinExistence type="predicted"/>
<dbReference type="InterPro" id="IPR013424">
    <property type="entry name" value="Ice-binding_C"/>
</dbReference>
<dbReference type="NCBIfam" id="NF035944">
    <property type="entry name" value="PEPxxWA-CTERM"/>
    <property type="match status" value="1"/>
</dbReference>
<evidence type="ECO:0000313" key="4">
    <source>
        <dbReference type="Proteomes" id="UP000431922"/>
    </source>
</evidence>
<evidence type="ECO:0000313" key="3">
    <source>
        <dbReference type="EMBL" id="MXP44592.1"/>
    </source>
</evidence>
<evidence type="ECO:0000259" key="2">
    <source>
        <dbReference type="Pfam" id="PF07589"/>
    </source>
</evidence>
<accession>A0A845B4Y5</accession>
<dbReference type="Pfam" id="PF07589">
    <property type="entry name" value="PEP-CTERM"/>
    <property type="match status" value="1"/>
</dbReference>
<dbReference type="Proteomes" id="UP000431922">
    <property type="component" value="Unassembled WGS sequence"/>
</dbReference>
<dbReference type="OrthoDB" id="9152028at2"/>
<dbReference type="NCBIfam" id="TIGR02595">
    <property type="entry name" value="PEP_CTERM"/>
    <property type="match status" value="1"/>
</dbReference>
<comment type="caution">
    <text evidence="3">The sequence shown here is derived from an EMBL/GenBank/DDBJ whole genome shotgun (WGS) entry which is preliminary data.</text>
</comment>